<comment type="caution">
    <text evidence="1">The sequence shown here is derived from an EMBL/GenBank/DDBJ whole genome shotgun (WGS) entry which is preliminary data.</text>
</comment>
<proteinExistence type="predicted"/>
<gene>
    <name evidence="1" type="ORF">CKAN_01609800</name>
</gene>
<name>A0A443P8P7_9MAGN</name>
<sequence length="116" mass="13002">MQLYLSSFLLDCRSLLLPTNVNTIVLKIPLLERCSVYLNNGTLHQSLCPYKLIGKYCFLQLRAQASNRVSQSYRQTSPYGHQKWSQLNLRVDSAQQLLSSNDSSVCGLVSNGMGSD</sequence>
<reference evidence="1 2" key="1">
    <citation type="journal article" date="2019" name="Nat. Plants">
        <title>Stout camphor tree genome fills gaps in understanding of flowering plant genome evolution.</title>
        <authorList>
            <person name="Chaw S.M."/>
            <person name="Liu Y.C."/>
            <person name="Wu Y.W."/>
            <person name="Wang H.Y."/>
            <person name="Lin C.I."/>
            <person name="Wu C.S."/>
            <person name="Ke H.M."/>
            <person name="Chang L.Y."/>
            <person name="Hsu C.Y."/>
            <person name="Yang H.T."/>
            <person name="Sudianto E."/>
            <person name="Hsu M.H."/>
            <person name="Wu K.P."/>
            <person name="Wang L.N."/>
            <person name="Leebens-Mack J.H."/>
            <person name="Tsai I.J."/>
        </authorList>
    </citation>
    <scope>NUCLEOTIDE SEQUENCE [LARGE SCALE GENOMIC DNA]</scope>
    <source>
        <strain evidence="2">cv. Chaw 1501</strain>
        <tissue evidence="1">Young leaves</tissue>
    </source>
</reference>
<keyword evidence="2" id="KW-1185">Reference proteome</keyword>
<dbReference type="AlphaFoldDB" id="A0A443P8P7"/>
<dbReference type="OrthoDB" id="8051214at2759"/>
<evidence type="ECO:0000313" key="1">
    <source>
        <dbReference type="EMBL" id="RWR87163.1"/>
    </source>
</evidence>
<dbReference type="EMBL" id="QPKB01000006">
    <property type="protein sequence ID" value="RWR87163.1"/>
    <property type="molecule type" value="Genomic_DNA"/>
</dbReference>
<organism evidence="1 2">
    <name type="scientific">Cinnamomum micranthum f. kanehirae</name>
    <dbReference type="NCBI Taxonomy" id="337451"/>
    <lineage>
        <taxon>Eukaryota</taxon>
        <taxon>Viridiplantae</taxon>
        <taxon>Streptophyta</taxon>
        <taxon>Embryophyta</taxon>
        <taxon>Tracheophyta</taxon>
        <taxon>Spermatophyta</taxon>
        <taxon>Magnoliopsida</taxon>
        <taxon>Magnoliidae</taxon>
        <taxon>Laurales</taxon>
        <taxon>Lauraceae</taxon>
        <taxon>Cinnamomum</taxon>
    </lineage>
</organism>
<protein>
    <submittedName>
        <fullName evidence="1">Uncharacterized protein</fullName>
    </submittedName>
</protein>
<dbReference type="Proteomes" id="UP000283530">
    <property type="component" value="Unassembled WGS sequence"/>
</dbReference>
<accession>A0A443P8P7</accession>
<evidence type="ECO:0000313" key="2">
    <source>
        <dbReference type="Proteomes" id="UP000283530"/>
    </source>
</evidence>